<dbReference type="Pfam" id="PF02470">
    <property type="entry name" value="MlaD"/>
    <property type="match status" value="1"/>
</dbReference>
<sequence length="449" mass="47296">MLISRFVKVQLLIFTVLTLVAALLIVFVYVRVPSLLGIGRITATAELPAAGGLYPNANVTYRGVTVGKVTAVDLSDGHVVASMSIDASRLPAADSRAEVHSVSAIGEQYLDLIPPPGNAGPELADGDVIPLSRTSIPPATADVLQSADGLLASVPPEQMQSTLDEFAAAFDGIGPDLGRLIDNTQTLVRTAQGNYEPTQKLLQDFQPFADPQLVSSDAIRGWSRDLAGFSQALRDNDPALRSVLTEGSTAAGKATDLLKDLSRTTPTLLSTTGVLTRLAEAYHAPIEQVLVVYPMWAVVNQMIVPKDQPGALRFNLETNVNPPSCVEGWTSPDQPGGARNSSELGDLPLPQNSYCKLPQSDPTLARSARNLPCFEPGSPPGRRAATIFQCRGSGYSPEAAGRLTLEPRTALDGQPAFAEPLAAIGANGTPAPTPEELTWHSLLLTGAGA</sequence>
<gene>
    <name evidence="5" type="ORF">GCM10017577_40970</name>
</gene>
<dbReference type="PANTHER" id="PTHR33371:SF16">
    <property type="entry name" value="MCE-FAMILY PROTEIN MCE3F"/>
    <property type="match status" value="1"/>
</dbReference>
<keyword evidence="6" id="KW-1185">Reference proteome</keyword>
<dbReference type="PANTHER" id="PTHR33371">
    <property type="entry name" value="INTERMEMBRANE PHOSPHOLIPID TRANSPORT SYSTEM BINDING PROTEIN MLAD-RELATED"/>
    <property type="match status" value="1"/>
</dbReference>
<dbReference type="InterPro" id="IPR052336">
    <property type="entry name" value="MlaD_Phospholipid_Transporter"/>
</dbReference>
<accession>A0A9W6NX13</accession>
<dbReference type="NCBIfam" id="TIGR00996">
    <property type="entry name" value="Mtu_fam_mce"/>
    <property type="match status" value="1"/>
</dbReference>
<dbReference type="InterPro" id="IPR005693">
    <property type="entry name" value="Mce"/>
</dbReference>
<dbReference type="InterPro" id="IPR003399">
    <property type="entry name" value="Mce/MlaD"/>
</dbReference>
<dbReference type="EMBL" id="BSFQ01000017">
    <property type="protein sequence ID" value="GLL12955.1"/>
    <property type="molecule type" value="Genomic_DNA"/>
</dbReference>
<evidence type="ECO:0000313" key="5">
    <source>
        <dbReference type="EMBL" id="GLL12955.1"/>
    </source>
</evidence>
<dbReference type="Proteomes" id="UP001143463">
    <property type="component" value="Unassembled WGS sequence"/>
</dbReference>
<dbReference type="RefSeq" id="WP_051737030.1">
    <property type="nucleotide sequence ID" value="NZ_BAAAUZ010000009.1"/>
</dbReference>
<reference evidence="5" key="2">
    <citation type="submission" date="2023-01" db="EMBL/GenBank/DDBJ databases">
        <authorList>
            <person name="Sun Q."/>
            <person name="Evtushenko L."/>
        </authorList>
    </citation>
    <scope>NUCLEOTIDE SEQUENCE</scope>
    <source>
        <strain evidence="5">VKM Ac-1069</strain>
    </source>
</reference>
<reference evidence="5" key="1">
    <citation type="journal article" date="2014" name="Int. J. Syst. Evol. Microbiol.">
        <title>Complete genome sequence of Corynebacterium casei LMG S-19264T (=DSM 44701T), isolated from a smear-ripened cheese.</title>
        <authorList>
            <consortium name="US DOE Joint Genome Institute (JGI-PGF)"/>
            <person name="Walter F."/>
            <person name="Albersmeier A."/>
            <person name="Kalinowski J."/>
            <person name="Ruckert C."/>
        </authorList>
    </citation>
    <scope>NUCLEOTIDE SEQUENCE</scope>
    <source>
        <strain evidence="5">VKM Ac-1069</strain>
    </source>
</reference>
<comment type="caution">
    <text evidence="5">The sequence shown here is derived from an EMBL/GenBank/DDBJ whole genome shotgun (WGS) entry which is preliminary data.</text>
</comment>
<keyword evidence="2" id="KW-1133">Transmembrane helix</keyword>
<dbReference type="InterPro" id="IPR024516">
    <property type="entry name" value="Mce_C"/>
</dbReference>
<feature type="region of interest" description="Disordered" evidence="1">
    <location>
        <begin position="325"/>
        <end position="351"/>
    </location>
</feature>
<feature type="domain" description="Mammalian cell entry C-terminal" evidence="4">
    <location>
        <begin position="121"/>
        <end position="290"/>
    </location>
</feature>
<evidence type="ECO:0000259" key="3">
    <source>
        <dbReference type="Pfam" id="PF02470"/>
    </source>
</evidence>
<proteinExistence type="predicted"/>
<keyword evidence="2" id="KW-0472">Membrane</keyword>
<protein>
    <recommendedName>
        <fullName evidence="7">Phospholipid/cholesterol/gamma-HCH transport system substrate-binding protein</fullName>
    </recommendedName>
</protein>
<evidence type="ECO:0008006" key="7">
    <source>
        <dbReference type="Google" id="ProtNLM"/>
    </source>
</evidence>
<feature type="transmembrane region" description="Helical" evidence="2">
    <location>
        <begin position="12"/>
        <end position="30"/>
    </location>
</feature>
<organism evidence="5 6">
    <name type="scientific">Pseudonocardia halophobica</name>
    <dbReference type="NCBI Taxonomy" id="29401"/>
    <lineage>
        <taxon>Bacteria</taxon>
        <taxon>Bacillati</taxon>
        <taxon>Actinomycetota</taxon>
        <taxon>Actinomycetes</taxon>
        <taxon>Pseudonocardiales</taxon>
        <taxon>Pseudonocardiaceae</taxon>
        <taxon>Pseudonocardia</taxon>
    </lineage>
</organism>
<feature type="domain" description="Mce/MlaD" evidence="3">
    <location>
        <begin position="42"/>
        <end position="115"/>
    </location>
</feature>
<dbReference type="GO" id="GO:0005576">
    <property type="term" value="C:extracellular region"/>
    <property type="evidence" value="ECO:0007669"/>
    <property type="project" value="TreeGrafter"/>
</dbReference>
<keyword evidence="2" id="KW-0812">Transmembrane</keyword>
<evidence type="ECO:0000256" key="2">
    <source>
        <dbReference type="SAM" id="Phobius"/>
    </source>
</evidence>
<name>A0A9W6NX13_9PSEU</name>
<dbReference type="AlphaFoldDB" id="A0A9W6NX13"/>
<evidence type="ECO:0000256" key="1">
    <source>
        <dbReference type="SAM" id="MobiDB-lite"/>
    </source>
</evidence>
<dbReference type="Pfam" id="PF11887">
    <property type="entry name" value="Mce4_CUP1"/>
    <property type="match status" value="1"/>
</dbReference>
<evidence type="ECO:0000313" key="6">
    <source>
        <dbReference type="Proteomes" id="UP001143463"/>
    </source>
</evidence>
<evidence type="ECO:0000259" key="4">
    <source>
        <dbReference type="Pfam" id="PF11887"/>
    </source>
</evidence>